<feature type="domain" description="Ig-like" evidence="6">
    <location>
        <begin position="122"/>
        <end position="188"/>
    </location>
</feature>
<keyword evidence="2" id="KW-1015">Disulfide bond</keyword>
<dbReference type="SUPFAM" id="SSF48726">
    <property type="entry name" value="Immunoglobulin"/>
    <property type="match status" value="2"/>
</dbReference>
<evidence type="ECO:0000313" key="7">
    <source>
        <dbReference type="Ensembl" id="ENSONIP00000041229.1"/>
    </source>
</evidence>
<evidence type="ECO:0000313" key="8">
    <source>
        <dbReference type="Proteomes" id="UP000005207"/>
    </source>
</evidence>
<sequence>MELCIKLMVKILLLLIAQDQKYSEGAYLHLHPNRLQFFEYDSISLNCSGFDGPTECRVIKKPGLNSTQWETSTRTLYIKPAFKSHSGEYWCENQDGEKSMTVSITITSGDVILEIPAFPFMEGDNVTLGCRKKGMPSSLPPDFYKDSHYLETGYAGKITIPNVSKSNEGLYKCSFSESQGKSPESWMAVRAAHVAPTPQETIPQDDQETEQESSPSRSTGLSILLPAMLIILAVDVIIVAGLHYCQKHTVASSSAMGRNLCHQKLNLNKLNLNLNYSD</sequence>
<evidence type="ECO:0000256" key="5">
    <source>
        <dbReference type="SAM" id="SignalP"/>
    </source>
</evidence>
<dbReference type="GO" id="GO:0004888">
    <property type="term" value="F:transmembrane signaling receptor activity"/>
    <property type="evidence" value="ECO:0007669"/>
    <property type="project" value="TreeGrafter"/>
</dbReference>
<dbReference type="PROSITE" id="PS50835">
    <property type="entry name" value="IG_LIKE"/>
    <property type="match status" value="1"/>
</dbReference>
<dbReference type="GeneTree" id="ENSGT00980000199186"/>
<dbReference type="GO" id="GO:0006955">
    <property type="term" value="P:immune response"/>
    <property type="evidence" value="ECO:0007669"/>
    <property type="project" value="TreeGrafter"/>
</dbReference>
<protein>
    <recommendedName>
        <fullName evidence="6">Ig-like domain-containing protein</fullName>
    </recommendedName>
</protein>
<dbReference type="SMART" id="SM00409">
    <property type="entry name" value="IG"/>
    <property type="match status" value="2"/>
</dbReference>
<reference evidence="8" key="1">
    <citation type="submission" date="2012-01" db="EMBL/GenBank/DDBJ databases">
        <title>The Genome Sequence of Oreochromis niloticus (Nile Tilapia).</title>
        <authorList>
            <consortium name="Broad Institute Genome Assembly Team"/>
            <consortium name="Broad Institute Sequencing Platform"/>
            <person name="Di Palma F."/>
            <person name="Johnson J."/>
            <person name="Lander E.S."/>
            <person name="Lindblad-Toh K."/>
        </authorList>
    </citation>
    <scope>NUCLEOTIDE SEQUENCE [LARGE SCALE GENOMIC DNA]</scope>
</reference>
<dbReference type="OMA" id="QDQKYSE"/>
<feature type="transmembrane region" description="Helical" evidence="4">
    <location>
        <begin position="223"/>
        <end position="244"/>
    </location>
</feature>
<dbReference type="InterPro" id="IPR050488">
    <property type="entry name" value="Ig_Fc_receptor"/>
</dbReference>
<feature type="chain" id="PRO_5025648044" description="Ig-like domain-containing protein" evidence="5">
    <location>
        <begin position="26"/>
        <end position="278"/>
    </location>
</feature>
<evidence type="ECO:0000256" key="4">
    <source>
        <dbReference type="SAM" id="Phobius"/>
    </source>
</evidence>
<feature type="region of interest" description="Disordered" evidence="3">
    <location>
        <begin position="194"/>
        <end position="218"/>
    </location>
</feature>
<keyword evidence="1 5" id="KW-0732">Signal</keyword>
<dbReference type="InParanoid" id="A0A669BZP8"/>
<dbReference type="InterPro" id="IPR007110">
    <property type="entry name" value="Ig-like_dom"/>
</dbReference>
<reference evidence="7" key="2">
    <citation type="submission" date="2025-08" db="UniProtKB">
        <authorList>
            <consortium name="Ensembl"/>
        </authorList>
    </citation>
    <scope>IDENTIFICATION</scope>
</reference>
<dbReference type="InterPro" id="IPR036179">
    <property type="entry name" value="Ig-like_dom_sf"/>
</dbReference>
<name>A0A669BZP8_ORENI</name>
<dbReference type="GO" id="GO:0009897">
    <property type="term" value="C:external side of plasma membrane"/>
    <property type="evidence" value="ECO:0007669"/>
    <property type="project" value="TreeGrafter"/>
</dbReference>
<dbReference type="InterPro" id="IPR003599">
    <property type="entry name" value="Ig_sub"/>
</dbReference>
<dbReference type="PANTHER" id="PTHR11481:SF64">
    <property type="entry name" value="FC RECEPTOR-LIKE PROTEIN 4"/>
    <property type="match status" value="1"/>
</dbReference>
<feature type="signal peptide" evidence="5">
    <location>
        <begin position="1"/>
        <end position="25"/>
    </location>
</feature>
<evidence type="ECO:0000259" key="6">
    <source>
        <dbReference type="PROSITE" id="PS50835"/>
    </source>
</evidence>
<dbReference type="Ensembl" id="ENSONIT00000042121.1">
    <property type="protein sequence ID" value="ENSONIP00000041229.1"/>
    <property type="gene ID" value="ENSONIG00000004487.2"/>
</dbReference>
<evidence type="ECO:0000256" key="1">
    <source>
        <dbReference type="ARBA" id="ARBA00022729"/>
    </source>
</evidence>
<dbReference type="InterPro" id="IPR013783">
    <property type="entry name" value="Ig-like_fold"/>
</dbReference>
<dbReference type="GO" id="GO:0007166">
    <property type="term" value="P:cell surface receptor signaling pathway"/>
    <property type="evidence" value="ECO:0007669"/>
    <property type="project" value="TreeGrafter"/>
</dbReference>
<dbReference type="AlphaFoldDB" id="A0A669BZP8"/>
<dbReference type="Proteomes" id="UP000005207">
    <property type="component" value="Linkage group LG3"/>
</dbReference>
<reference evidence="7" key="3">
    <citation type="submission" date="2025-09" db="UniProtKB">
        <authorList>
            <consortium name="Ensembl"/>
        </authorList>
    </citation>
    <scope>IDENTIFICATION</scope>
</reference>
<keyword evidence="4" id="KW-0812">Transmembrane</keyword>
<evidence type="ECO:0000256" key="3">
    <source>
        <dbReference type="SAM" id="MobiDB-lite"/>
    </source>
</evidence>
<keyword evidence="4" id="KW-1133">Transmembrane helix</keyword>
<proteinExistence type="predicted"/>
<organism evidence="7 8">
    <name type="scientific">Oreochromis niloticus</name>
    <name type="common">Nile tilapia</name>
    <name type="synonym">Tilapia nilotica</name>
    <dbReference type="NCBI Taxonomy" id="8128"/>
    <lineage>
        <taxon>Eukaryota</taxon>
        <taxon>Metazoa</taxon>
        <taxon>Chordata</taxon>
        <taxon>Craniata</taxon>
        <taxon>Vertebrata</taxon>
        <taxon>Euteleostomi</taxon>
        <taxon>Actinopterygii</taxon>
        <taxon>Neopterygii</taxon>
        <taxon>Teleostei</taxon>
        <taxon>Neoteleostei</taxon>
        <taxon>Acanthomorphata</taxon>
        <taxon>Ovalentaria</taxon>
        <taxon>Cichlomorphae</taxon>
        <taxon>Cichliformes</taxon>
        <taxon>Cichlidae</taxon>
        <taxon>African cichlids</taxon>
        <taxon>Pseudocrenilabrinae</taxon>
        <taxon>Oreochromini</taxon>
        <taxon>Oreochromis</taxon>
    </lineage>
</organism>
<dbReference type="PANTHER" id="PTHR11481">
    <property type="entry name" value="IMMUNOGLOBULIN FC RECEPTOR"/>
    <property type="match status" value="1"/>
</dbReference>
<keyword evidence="8" id="KW-1185">Reference proteome</keyword>
<dbReference type="Gene3D" id="2.60.40.10">
    <property type="entry name" value="Immunoglobulins"/>
    <property type="match status" value="2"/>
</dbReference>
<evidence type="ECO:0000256" key="2">
    <source>
        <dbReference type="ARBA" id="ARBA00023157"/>
    </source>
</evidence>
<keyword evidence="4" id="KW-0472">Membrane</keyword>
<accession>A0A669BZP8</accession>